<accession>A0ABQ0M3V4</accession>
<dbReference type="EMBL" id="DF849547">
    <property type="protein sequence ID" value="GAT57990.1"/>
    <property type="molecule type" value="Genomic_DNA"/>
</dbReference>
<name>A0ABQ0M3V4_MYCCL</name>
<gene>
    <name evidence="1" type="ORF">MCHLO_14471</name>
</gene>
<sequence>MRILNARYTNPSNLRCKWRCTHCNCAAFKDLIHLIDHIVAEHLSDLATDEALFFRQCSTAGDGEIVLVSEEDEMLRCTDCMQDPTLLPWQQQRVFGDAYKFQEHQSSNKHNPRKTLIRLLRADGKDKKGKQRVTVG</sequence>
<evidence type="ECO:0000313" key="2">
    <source>
        <dbReference type="Proteomes" id="UP000815677"/>
    </source>
</evidence>
<keyword evidence="2" id="KW-1185">Reference proteome</keyword>
<organism evidence="1 2">
    <name type="scientific">Mycena chlorophos</name>
    <name type="common">Agaric fungus</name>
    <name type="synonym">Agaricus chlorophos</name>
    <dbReference type="NCBI Taxonomy" id="658473"/>
    <lineage>
        <taxon>Eukaryota</taxon>
        <taxon>Fungi</taxon>
        <taxon>Dikarya</taxon>
        <taxon>Basidiomycota</taxon>
        <taxon>Agaricomycotina</taxon>
        <taxon>Agaricomycetes</taxon>
        <taxon>Agaricomycetidae</taxon>
        <taxon>Agaricales</taxon>
        <taxon>Marasmiineae</taxon>
        <taxon>Mycenaceae</taxon>
        <taxon>Mycena</taxon>
    </lineage>
</organism>
<evidence type="ECO:0000313" key="1">
    <source>
        <dbReference type="EMBL" id="GAT57990.1"/>
    </source>
</evidence>
<dbReference type="Proteomes" id="UP000815677">
    <property type="component" value="Unassembled WGS sequence"/>
</dbReference>
<protein>
    <recommendedName>
        <fullName evidence="3">C2H2-type domain-containing protein</fullName>
    </recommendedName>
</protein>
<evidence type="ECO:0008006" key="3">
    <source>
        <dbReference type="Google" id="ProtNLM"/>
    </source>
</evidence>
<proteinExistence type="predicted"/>
<reference evidence="1" key="1">
    <citation type="submission" date="2014-09" db="EMBL/GenBank/DDBJ databases">
        <title>Genome sequence of the luminous mushroom Mycena chlorophos for searching fungal bioluminescence genes.</title>
        <authorList>
            <person name="Tanaka Y."/>
            <person name="Kasuga D."/>
            <person name="Oba Y."/>
            <person name="Hase S."/>
            <person name="Sato K."/>
            <person name="Oba Y."/>
            <person name="Sakakibara Y."/>
        </authorList>
    </citation>
    <scope>NUCLEOTIDE SEQUENCE</scope>
</reference>